<organism evidence="4 5">
    <name type="scientific">Perkinsus olseni</name>
    <name type="common">Perkinsus atlanticus</name>
    <dbReference type="NCBI Taxonomy" id="32597"/>
    <lineage>
        <taxon>Eukaryota</taxon>
        <taxon>Sar</taxon>
        <taxon>Alveolata</taxon>
        <taxon>Perkinsozoa</taxon>
        <taxon>Perkinsea</taxon>
        <taxon>Perkinsida</taxon>
        <taxon>Perkinsidae</taxon>
        <taxon>Perkinsus</taxon>
    </lineage>
</organism>
<dbReference type="EMBL" id="JABAHT010000837">
    <property type="protein sequence ID" value="KAF4651546.1"/>
    <property type="molecule type" value="Genomic_DNA"/>
</dbReference>
<proteinExistence type="predicted"/>
<feature type="domain" description="CCHC-type" evidence="3">
    <location>
        <begin position="734"/>
        <end position="749"/>
    </location>
</feature>
<feature type="region of interest" description="Disordered" evidence="2">
    <location>
        <begin position="335"/>
        <end position="359"/>
    </location>
</feature>
<dbReference type="Gene3D" id="3.30.420.10">
    <property type="entry name" value="Ribonuclease H-like superfamily/Ribonuclease H"/>
    <property type="match status" value="1"/>
</dbReference>
<name>A0A7J6KYP2_PEROL</name>
<dbReference type="PROSITE" id="PS50158">
    <property type="entry name" value="ZF_CCHC"/>
    <property type="match status" value="1"/>
</dbReference>
<gene>
    <name evidence="4" type="ORF">FOZ61_010375</name>
</gene>
<evidence type="ECO:0000259" key="3">
    <source>
        <dbReference type="PROSITE" id="PS50158"/>
    </source>
</evidence>
<evidence type="ECO:0000313" key="5">
    <source>
        <dbReference type="Proteomes" id="UP000570595"/>
    </source>
</evidence>
<comment type="caution">
    <text evidence="4">The sequence shown here is derived from an EMBL/GenBank/DDBJ whole genome shotgun (WGS) entry which is preliminary data.</text>
</comment>
<dbReference type="SUPFAM" id="SSF57756">
    <property type="entry name" value="Retrovirus zinc finger-like domains"/>
    <property type="match status" value="1"/>
</dbReference>
<evidence type="ECO:0000313" key="4">
    <source>
        <dbReference type="EMBL" id="KAF4651546.1"/>
    </source>
</evidence>
<evidence type="ECO:0000256" key="2">
    <source>
        <dbReference type="SAM" id="MobiDB-lite"/>
    </source>
</evidence>
<keyword evidence="1" id="KW-0862">Zinc</keyword>
<dbReference type="Gene3D" id="4.10.60.10">
    <property type="entry name" value="Zinc finger, CCHC-type"/>
    <property type="match status" value="1"/>
</dbReference>
<dbReference type="InterPro" id="IPR036397">
    <property type="entry name" value="RNaseH_sf"/>
</dbReference>
<evidence type="ECO:0000256" key="1">
    <source>
        <dbReference type="PROSITE-ProRule" id="PRU00047"/>
    </source>
</evidence>
<sequence length="769" mass="84995">MTGANRWKRRSDIQPIAGFTYRDLRSWVATIASSHYPVLGWLSPAARALERLSVIANPSATSPDPLPDDIVTKAHKLYSDIVLRGDPATGFFRVDPSQPWSLYTDASADAIGACLYFGSQLVEDKSWLRATKDIRPIDTVELEAGLRGLNDLTVPWIRALGIKTGLALTVCVDNKPVLGQLSRKKLSHWVASKGLASGAAEVRLQMIDDLVQLYKIDVTFRYIASGENPADERSRIPDYLKWPKPSRRELKAKPESHTLAAATRSHEWQDVSTCENGYLIIPPGHVKQFVEDNHDHEGAEAPYQRLRKWVKSEPGFRAICREVVAQCDVCKRAKAHPNQNTDGLDPETGKKRKRDDVEKRATRKSFIPFNKVHIDVVGNYRVVSGKKSFFVVTLVDSATGYALGKATKSAPVGEDIEVLLSHMLETFHTTPLVVWSDSGFHLTVNLTVQCSHATSAMNFVMKTKKNGDEDWNPLPEKFSNGPQQQVRDWFDSFDLSAAAVNWTVQMKASYLGLFLAGAPLTVWRTQCSRVDYEAAKALLIRTFDGTPHPDMALKRFNAYQWDRKIPVLEFVANAHKLLCEYNDLLPPDRRLSPDATQSLLIDKVTEYASGGARAEMRRARPTTLAEACDLLAVYSDDAPPSSVGAVAAVSPLEDKVRDEMVLKAINDGFSRGFEKVADVLETFVKKVQDVIQVQPTVIPGAQPPHGLDPGSCGSCQQQDHGTLSCPLEKFDKGCAICGTEGHLARACPRNPFLQLISTNANDKEAAAGQ</sequence>
<keyword evidence="1" id="KW-0863">Zinc-finger</keyword>
<protein>
    <recommendedName>
        <fullName evidence="3">CCHC-type domain-containing protein</fullName>
    </recommendedName>
</protein>
<accession>A0A7J6KYP2</accession>
<dbReference type="OrthoDB" id="458908at2759"/>
<reference evidence="4 5" key="1">
    <citation type="submission" date="2020-04" db="EMBL/GenBank/DDBJ databases">
        <title>Perkinsus olseni comparative genomics.</title>
        <authorList>
            <person name="Bogema D.R."/>
        </authorList>
    </citation>
    <scope>NUCLEOTIDE SEQUENCE [LARGE SCALE GENOMIC DNA]</scope>
    <source>
        <strain evidence="4">ATCC PRA-179</strain>
    </source>
</reference>
<dbReference type="AlphaFoldDB" id="A0A7J6KYP2"/>
<dbReference type="InterPro" id="IPR001878">
    <property type="entry name" value="Znf_CCHC"/>
</dbReference>
<dbReference type="InterPro" id="IPR036875">
    <property type="entry name" value="Znf_CCHC_sf"/>
</dbReference>
<dbReference type="GO" id="GO:0008270">
    <property type="term" value="F:zinc ion binding"/>
    <property type="evidence" value="ECO:0007669"/>
    <property type="project" value="UniProtKB-KW"/>
</dbReference>
<dbReference type="GO" id="GO:0003676">
    <property type="term" value="F:nucleic acid binding"/>
    <property type="evidence" value="ECO:0007669"/>
    <property type="project" value="InterPro"/>
</dbReference>
<keyword evidence="1" id="KW-0479">Metal-binding</keyword>
<dbReference type="Proteomes" id="UP000570595">
    <property type="component" value="Unassembled WGS sequence"/>
</dbReference>